<gene>
    <name evidence="6" type="ORF">TPSD3_02925</name>
</gene>
<keyword evidence="7" id="KW-1185">Reference proteome</keyword>
<protein>
    <recommendedName>
        <fullName evidence="1">protein acetyllysine N-acetyltransferase</fullName>
        <ecNumber evidence="1">2.3.1.286</ecNumber>
    </recommendedName>
</protein>
<proteinExistence type="predicted"/>
<feature type="binding site" evidence="4">
    <location>
        <position position="175"/>
    </location>
    <ligand>
        <name>Zn(2+)</name>
        <dbReference type="ChEBI" id="CHEBI:29105"/>
    </ligand>
</feature>
<comment type="caution">
    <text evidence="6">The sequence shown here is derived from an EMBL/GenBank/DDBJ whole genome shotgun (WGS) entry which is preliminary data.</text>
</comment>
<dbReference type="SUPFAM" id="SSF52467">
    <property type="entry name" value="DHS-like NAD/FAD-binding domain"/>
    <property type="match status" value="1"/>
</dbReference>
<evidence type="ECO:0000256" key="3">
    <source>
        <dbReference type="ARBA" id="ARBA00023027"/>
    </source>
</evidence>
<organism evidence="6 7">
    <name type="scientific">Thioflexithrix psekupsensis</name>
    <dbReference type="NCBI Taxonomy" id="1570016"/>
    <lineage>
        <taxon>Bacteria</taxon>
        <taxon>Pseudomonadati</taxon>
        <taxon>Pseudomonadota</taxon>
        <taxon>Gammaproteobacteria</taxon>
        <taxon>Thiotrichales</taxon>
        <taxon>Thioflexithrix</taxon>
    </lineage>
</organism>
<evidence type="ECO:0000313" key="7">
    <source>
        <dbReference type="Proteomes" id="UP000194798"/>
    </source>
</evidence>
<dbReference type="Proteomes" id="UP000194798">
    <property type="component" value="Unassembled WGS sequence"/>
</dbReference>
<dbReference type="PANTHER" id="PTHR11085:SF10">
    <property type="entry name" value="NAD-DEPENDENT PROTEIN DEACYLASE SIRTUIN-5, MITOCHONDRIAL-RELATED"/>
    <property type="match status" value="1"/>
</dbReference>
<name>A0A251XCF5_9GAMM</name>
<evidence type="ECO:0000256" key="4">
    <source>
        <dbReference type="PROSITE-ProRule" id="PRU00236"/>
    </source>
</evidence>
<dbReference type="Gene3D" id="3.30.1600.10">
    <property type="entry name" value="SIR2/SIRT2 'Small Domain"/>
    <property type="match status" value="1"/>
</dbReference>
<dbReference type="EC" id="2.3.1.286" evidence="1"/>
<dbReference type="GO" id="GO:0046872">
    <property type="term" value="F:metal ion binding"/>
    <property type="evidence" value="ECO:0007669"/>
    <property type="project" value="UniProtKB-KW"/>
</dbReference>
<dbReference type="InterPro" id="IPR029035">
    <property type="entry name" value="DHS-like_NAD/FAD-binding_dom"/>
</dbReference>
<dbReference type="InterPro" id="IPR026590">
    <property type="entry name" value="Ssirtuin_cat_dom"/>
</dbReference>
<dbReference type="PROSITE" id="PS50305">
    <property type="entry name" value="SIRTUIN"/>
    <property type="match status" value="1"/>
</dbReference>
<dbReference type="OrthoDB" id="9800582at2"/>
<keyword evidence="2" id="KW-0808">Transferase</keyword>
<feature type="binding site" evidence="4">
    <location>
        <position position="178"/>
    </location>
    <ligand>
        <name>Zn(2+)</name>
        <dbReference type="ChEBI" id="CHEBI:29105"/>
    </ligand>
</feature>
<dbReference type="Gene3D" id="3.40.50.1220">
    <property type="entry name" value="TPP-binding domain"/>
    <property type="match status" value="1"/>
</dbReference>
<feature type="binding site" evidence="4">
    <location>
        <position position="147"/>
    </location>
    <ligand>
        <name>Zn(2+)</name>
        <dbReference type="ChEBI" id="CHEBI:29105"/>
    </ligand>
</feature>
<dbReference type="PANTHER" id="PTHR11085">
    <property type="entry name" value="NAD-DEPENDENT PROTEIN DEACYLASE SIRTUIN-5, MITOCHONDRIAL-RELATED"/>
    <property type="match status" value="1"/>
</dbReference>
<evidence type="ECO:0000313" key="6">
    <source>
        <dbReference type="EMBL" id="OUD15770.1"/>
    </source>
</evidence>
<dbReference type="GO" id="GO:0070403">
    <property type="term" value="F:NAD+ binding"/>
    <property type="evidence" value="ECO:0007669"/>
    <property type="project" value="InterPro"/>
</dbReference>
<evidence type="ECO:0000256" key="2">
    <source>
        <dbReference type="ARBA" id="ARBA00022679"/>
    </source>
</evidence>
<dbReference type="InterPro" id="IPR050134">
    <property type="entry name" value="NAD-dep_sirtuin_deacylases"/>
</dbReference>
<keyword evidence="3" id="KW-0520">NAD</keyword>
<keyword evidence="4" id="KW-0479">Metal-binding</keyword>
<dbReference type="AlphaFoldDB" id="A0A251XCF5"/>
<feature type="domain" description="Deacetylase sirtuin-type" evidence="5">
    <location>
        <begin position="3"/>
        <end position="283"/>
    </location>
</feature>
<feature type="binding site" evidence="4">
    <location>
        <position position="143"/>
    </location>
    <ligand>
        <name>Zn(2+)</name>
        <dbReference type="ChEBI" id="CHEBI:29105"/>
    </ligand>
</feature>
<feature type="active site" description="Proton acceptor" evidence="4">
    <location>
        <position position="135"/>
    </location>
</feature>
<dbReference type="InterPro" id="IPR003000">
    <property type="entry name" value="Sirtuin"/>
</dbReference>
<reference evidence="6 7" key="1">
    <citation type="submission" date="2016-12" db="EMBL/GenBank/DDBJ databases">
        <title>Thioflexothrix psekupsii D3 genome sequencing and assembly.</title>
        <authorList>
            <person name="Fomenkov A."/>
            <person name="Vincze T."/>
            <person name="Grabovich M."/>
            <person name="Anton B.P."/>
            <person name="Dubinina G."/>
            <person name="Orlova M."/>
            <person name="Belousova E."/>
            <person name="Roberts R.J."/>
        </authorList>
    </citation>
    <scope>NUCLEOTIDE SEQUENCE [LARGE SCALE GENOMIC DNA]</scope>
    <source>
        <strain evidence="6">D3</strain>
    </source>
</reference>
<dbReference type="EMBL" id="MSLT01000006">
    <property type="protein sequence ID" value="OUD15770.1"/>
    <property type="molecule type" value="Genomic_DNA"/>
</dbReference>
<evidence type="ECO:0000259" key="5">
    <source>
        <dbReference type="PROSITE" id="PS50305"/>
    </source>
</evidence>
<keyword evidence="4" id="KW-0862">Zinc</keyword>
<dbReference type="GO" id="GO:0017136">
    <property type="term" value="F:histone deacetylase activity, NAD-dependent"/>
    <property type="evidence" value="ECO:0007669"/>
    <property type="project" value="TreeGrafter"/>
</dbReference>
<dbReference type="RefSeq" id="WP_086487364.1">
    <property type="nucleotide sequence ID" value="NZ_MSLT01000006.1"/>
</dbReference>
<dbReference type="InterPro" id="IPR026591">
    <property type="entry name" value="Sirtuin_cat_small_dom_sf"/>
</dbReference>
<evidence type="ECO:0000256" key="1">
    <source>
        <dbReference type="ARBA" id="ARBA00012928"/>
    </source>
</evidence>
<dbReference type="Pfam" id="PF02146">
    <property type="entry name" value="SIR2"/>
    <property type="match status" value="1"/>
</dbReference>
<accession>A0A251XCF5</accession>
<sequence>MSNSEVQIALSQAQQVMLEADAVVILAGAGMGVDSGLPDFRGKEGFWRAYPPLAKFGYSFSDMANPIWFKRDPKLAWAFYGHRLNLYRETKPHPGFYQLLSFVQKKKHGYFVFTSNVDGQFQKAGFNPENIVECHGSIHHLQCTKHCGQMIWSAEETQVEVDMVSFKAQLPLPICLHCGALARPNILMFGDCYWLSDRTDMQIEKWQHYLNTLRQQKVKTAIVEMGAGENVATVRHQSEYVAHLLKMSLIRINPRDYQVPKKSDITLPLGALAAIEQIVPVSF</sequence>